<reference evidence="1" key="1">
    <citation type="submission" date="2023-03" db="EMBL/GenBank/DDBJ databases">
        <title>Massive genome expansion in bonnet fungi (Mycena s.s.) driven by repeated elements and novel gene families across ecological guilds.</title>
        <authorList>
            <consortium name="Lawrence Berkeley National Laboratory"/>
            <person name="Harder C.B."/>
            <person name="Miyauchi S."/>
            <person name="Viragh M."/>
            <person name="Kuo A."/>
            <person name="Thoen E."/>
            <person name="Andreopoulos B."/>
            <person name="Lu D."/>
            <person name="Skrede I."/>
            <person name="Drula E."/>
            <person name="Henrissat B."/>
            <person name="Morin E."/>
            <person name="Kohler A."/>
            <person name="Barry K."/>
            <person name="LaButti K."/>
            <person name="Morin E."/>
            <person name="Salamov A."/>
            <person name="Lipzen A."/>
            <person name="Mereny Z."/>
            <person name="Hegedus B."/>
            <person name="Baldrian P."/>
            <person name="Stursova M."/>
            <person name="Weitz H."/>
            <person name="Taylor A."/>
            <person name="Grigoriev I.V."/>
            <person name="Nagy L.G."/>
            <person name="Martin F."/>
            <person name="Kauserud H."/>
        </authorList>
    </citation>
    <scope>NUCLEOTIDE SEQUENCE</scope>
    <source>
        <strain evidence="1">CBHHK002</strain>
    </source>
</reference>
<dbReference type="SUPFAM" id="SSF81383">
    <property type="entry name" value="F-box domain"/>
    <property type="match status" value="1"/>
</dbReference>
<dbReference type="Proteomes" id="UP001218218">
    <property type="component" value="Unassembled WGS sequence"/>
</dbReference>
<dbReference type="EMBL" id="JARIHO010000005">
    <property type="protein sequence ID" value="KAJ7360871.1"/>
    <property type="molecule type" value="Genomic_DNA"/>
</dbReference>
<accession>A0AAD7AJI5</accession>
<organism evidence="1 2">
    <name type="scientific">Mycena albidolilacea</name>
    <dbReference type="NCBI Taxonomy" id="1033008"/>
    <lineage>
        <taxon>Eukaryota</taxon>
        <taxon>Fungi</taxon>
        <taxon>Dikarya</taxon>
        <taxon>Basidiomycota</taxon>
        <taxon>Agaricomycotina</taxon>
        <taxon>Agaricomycetes</taxon>
        <taxon>Agaricomycetidae</taxon>
        <taxon>Agaricales</taxon>
        <taxon>Marasmiineae</taxon>
        <taxon>Mycenaceae</taxon>
        <taxon>Mycena</taxon>
    </lineage>
</organism>
<gene>
    <name evidence="1" type="ORF">DFH08DRAFT_1074021</name>
</gene>
<dbReference type="AlphaFoldDB" id="A0AAD7AJI5"/>
<proteinExistence type="predicted"/>
<comment type="caution">
    <text evidence="1">The sequence shown here is derived from an EMBL/GenBank/DDBJ whole genome shotgun (WGS) entry which is preliminary data.</text>
</comment>
<protein>
    <recommendedName>
        <fullName evidence="3">F-box domain-containing protein</fullName>
    </recommendedName>
</protein>
<evidence type="ECO:0000313" key="2">
    <source>
        <dbReference type="Proteomes" id="UP001218218"/>
    </source>
</evidence>
<name>A0AAD7AJI5_9AGAR</name>
<dbReference type="InterPro" id="IPR036047">
    <property type="entry name" value="F-box-like_dom_sf"/>
</dbReference>
<keyword evidence="2" id="KW-1185">Reference proteome</keyword>
<evidence type="ECO:0000313" key="1">
    <source>
        <dbReference type="EMBL" id="KAJ7360871.1"/>
    </source>
</evidence>
<evidence type="ECO:0008006" key="3">
    <source>
        <dbReference type="Google" id="ProtNLM"/>
    </source>
</evidence>
<sequence length="268" mass="29906">MLSHRSHLPQELIEPIFDDLDVKSLCACTLLSSSLVAPSQRLIFRSLVIRIPHPDFPVSVAEALFAGASHILRYVRDLTVHLNSEAESFVPQSNLLASILPSFHHLECLSIKGPLGTSELEFLGWDDTMLPLQSAIHNLTTSTNLWTLDLHGFIDVPPSLIILALSSDTKLGLRNIKADPSASHVCDRPATLRTEQITLRNVQGIAELILPDTCTREHLDNIRWLAIGMDPYTHVESRRFIAATANTLRHLELRCKYLFPSLLVSFPN</sequence>